<feature type="domain" description="AMP-activated protein kinase glycogen-binding" evidence="2">
    <location>
        <begin position="163"/>
        <end position="214"/>
    </location>
</feature>
<keyword evidence="1" id="KW-0732">Signal</keyword>
<feature type="chain" id="PRO_5003282930" description="AMP-activated protein kinase glycogen-binding domain-containing protein" evidence="1">
    <location>
        <begin position="23"/>
        <end position="243"/>
    </location>
</feature>
<dbReference type="InterPro" id="IPR014756">
    <property type="entry name" value="Ig_E-set"/>
</dbReference>
<evidence type="ECO:0000313" key="3">
    <source>
        <dbReference type="EMBL" id="AEB13366.1"/>
    </source>
</evidence>
<dbReference type="SUPFAM" id="SSF81296">
    <property type="entry name" value="E set domains"/>
    <property type="match status" value="2"/>
</dbReference>
<dbReference type="RefSeq" id="WP_013700673.1">
    <property type="nucleotide sequence ID" value="NC_015385.1"/>
</dbReference>
<dbReference type="AlphaFoldDB" id="F2NX31"/>
<reference evidence="3 4" key="1">
    <citation type="journal article" date="2011" name="Stand. Genomic Sci.">
        <title>Complete genome sequence of Treponema succinifaciens type strain (6091).</title>
        <authorList>
            <person name="Han C."/>
            <person name="Gronow S."/>
            <person name="Teshima H."/>
            <person name="Lapidus A."/>
            <person name="Nolan M."/>
            <person name="Lucas S."/>
            <person name="Hammon N."/>
            <person name="Deshpande S."/>
            <person name="Cheng J.F."/>
            <person name="Zeytun A."/>
            <person name="Tapia R."/>
            <person name="Goodwin L."/>
            <person name="Pitluck S."/>
            <person name="Liolios K."/>
            <person name="Pagani I."/>
            <person name="Ivanova N."/>
            <person name="Mavromatis K."/>
            <person name="Mikhailova N."/>
            <person name="Huntemann M."/>
            <person name="Pati A."/>
            <person name="Chen A."/>
            <person name="Palaniappan K."/>
            <person name="Land M."/>
            <person name="Hauser L."/>
            <person name="Brambilla E.M."/>
            <person name="Rohde M."/>
            <person name="Goker M."/>
            <person name="Woyke T."/>
            <person name="Bristow J."/>
            <person name="Eisen J.A."/>
            <person name="Markowitz V."/>
            <person name="Hugenholtz P."/>
            <person name="Kyrpides N.C."/>
            <person name="Klenk H.P."/>
            <person name="Detter J.C."/>
        </authorList>
    </citation>
    <scope>NUCLEOTIDE SEQUENCE [LARGE SCALE GENOMIC DNA]</scope>
    <source>
        <strain evidence="4">ATCC 33096 / DSM 2489 / 6091</strain>
    </source>
</reference>
<protein>
    <recommendedName>
        <fullName evidence="2">AMP-activated protein kinase glycogen-binding domain-containing protein</fullName>
    </recommendedName>
</protein>
<evidence type="ECO:0000259" key="2">
    <source>
        <dbReference type="Pfam" id="PF16561"/>
    </source>
</evidence>
<dbReference type="eggNOG" id="COG0296">
    <property type="taxonomic scope" value="Bacteria"/>
</dbReference>
<dbReference type="EMBL" id="CP002631">
    <property type="protein sequence ID" value="AEB13366.1"/>
    <property type="molecule type" value="Genomic_DNA"/>
</dbReference>
<keyword evidence="4" id="KW-1185">Reference proteome</keyword>
<gene>
    <name evidence="3" type="ordered locus">Tresu_0413</name>
</gene>
<dbReference type="InterPro" id="IPR013783">
    <property type="entry name" value="Ig-like_fold"/>
</dbReference>
<proteinExistence type="predicted"/>
<accession>F2NX31</accession>
<dbReference type="KEGG" id="tsu:Tresu_0413"/>
<dbReference type="GeneID" id="302997626"/>
<dbReference type="Pfam" id="PF16561">
    <property type="entry name" value="AMPK1_CBM"/>
    <property type="match status" value="1"/>
</dbReference>
<reference evidence="4" key="2">
    <citation type="submission" date="2011-04" db="EMBL/GenBank/DDBJ databases">
        <title>The complete genome of chromosome of Treponema succinifaciens DSM 2489.</title>
        <authorList>
            <person name="Lucas S."/>
            <person name="Copeland A."/>
            <person name="Lapidus A."/>
            <person name="Bruce D."/>
            <person name="Goodwin L."/>
            <person name="Pitluck S."/>
            <person name="Peters L."/>
            <person name="Kyrpides N."/>
            <person name="Mavromatis K."/>
            <person name="Ivanova N."/>
            <person name="Ovchinnikova G."/>
            <person name="Teshima H."/>
            <person name="Detter J.C."/>
            <person name="Tapia R."/>
            <person name="Han C."/>
            <person name="Land M."/>
            <person name="Hauser L."/>
            <person name="Markowitz V."/>
            <person name="Cheng J.-F."/>
            <person name="Hugenholtz P."/>
            <person name="Woyke T."/>
            <person name="Wu D."/>
            <person name="Gronow S."/>
            <person name="Wellnitz S."/>
            <person name="Brambilla E."/>
            <person name="Klenk H.-P."/>
            <person name="Eisen J.A."/>
        </authorList>
    </citation>
    <scope>NUCLEOTIDE SEQUENCE [LARGE SCALE GENOMIC DNA]</scope>
    <source>
        <strain evidence="4">ATCC 33096 / DSM 2489 / 6091</strain>
    </source>
</reference>
<dbReference type="STRING" id="869209.Tresu_0413"/>
<sequence length="243" mass="27588">MKKILCAIFSVFLFLSSAELFSAESKAMLTDEELDYAELVNTIQDVGSPYLKGDYAIFTSKSNARHIGIAFDFEGFKTIHSFKIKKFIDMEYKEADSIYFYILKVPKNVLEINYRLIIDGLWTVDPLNDETVFSRETNLVLSHFNASREIPQVTEKISGGKIRFVYKGKSGQKVRVGGSFTNWDSWIYQMSEVAPGVYQFEIPLPPGKYEYAFYTGINSFPDSGNPQKCYTPDGKTASLIVLD</sequence>
<dbReference type="Proteomes" id="UP000006852">
    <property type="component" value="Chromosome"/>
</dbReference>
<evidence type="ECO:0000313" key="4">
    <source>
        <dbReference type="Proteomes" id="UP000006852"/>
    </source>
</evidence>
<evidence type="ECO:0000256" key="1">
    <source>
        <dbReference type="SAM" id="SignalP"/>
    </source>
</evidence>
<organism evidence="3 4">
    <name type="scientific">Treponema succinifaciens (strain ATCC 33096 / DSM 2489 / 6091)</name>
    <dbReference type="NCBI Taxonomy" id="869209"/>
    <lineage>
        <taxon>Bacteria</taxon>
        <taxon>Pseudomonadati</taxon>
        <taxon>Spirochaetota</taxon>
        <taxon>Spirochaetia</taxon>
        <taxon>Spirochaetales</taxon>
        <taxon>Treponemataceae</taxon>
        <taxon>Treponema</taxon>
    </lineage>
</organism>
<dbReference type="HOGENOM" id="CLU_100242_0_0_12"/>
<dbReference type="Gene3D" id="2.60.40.10">
    <property type="entry name" value="Immunoglobulins"/>
    <property type="match status" value="1"/>
</dbReference>
<name>F2NX31_TRES6</name>
<dbReference type="CDD" id="cd02859">
    <property type="entry name" value="E_set_AMPKbeta_like_N"/>
    <property type="match status" value="1"/>
</dbReference>
<feature type="signal peptide" evidence="1">
    <location>
        <begin position="1"/>
        <end position="22"/>
    </location>
</feature>
<dbReference type="InterPro" id="IPR032640">
    <property type="entry name" value="AMPK1_CBM"/>
</dbReference>